<dbReference type="EMBL" id="HBHK01019373">
    <property type="protein sequence ID" value="CAD9694783.1"/>
    <property type="molecule type" value="Transcribed_RNA"/>
</dbReference>
<evidence type="ECO:0000256" key="2">
    <source>
        <dbReference type="ARBA" id="ARBA00022741"/>
    </source>
</evidence>
<keyword evidence="3 4" id="KW-0067">ATP-binding</keyword>
<dbReference type="PROSITE" id="PS50975">
    <property type="entry name" value="ATP_GRASP"/>
    <property type="match status" value="1"/>
</dbReference>
<dbReference type="PANTHER" id="PTHR43585">
    <property type="entry name" value="FUMIPYRROLE BIOSYNTHESIS PROTEIN C"/>
    <property type="match status" value="1"/>
</dbReference>
<dbReference type="GO" id="GO:0005524">
    <property type="term" value="F:ATP binding"/>
    <property type="evidence" value="ECO:0007669"/>
    <property type="project" value="UniProtKB-UniRule"/>
</dbReference>
<evidence type="ECO:0000259" key="5">
    <source>
        <dbReference type="PROSITE" id="PS50975"/>
    </source>
</evidence>
<keyword evidence="1" id="KW-0436">Ligase</keyword>
<proteinExistence type="predicted"/>
<dbReference type="AlphaFoldDB" id="A0A7S2SAZ8"/>
<dbReference type="InterPro" id="IPR052032">
    <property type="entry name" value="ATP-dep_AA_Ligase"/>
</dbReference>
<dbReference type="InterPro" id="IPR011761">
    <property type="entry name" value="ATP-grasp"/>
</dbReference>
<feature type="domain" description="ATP-grasp" evidence="5">
    <location>
        <begin position="114"/>
        <end position="317"/>
    </location>
</feature>
<organism evidence="6">
    <name type="scientific">Mucochytrium quahogii</name>
    <dbReference type="NCBI Taxonomy" id="96639"/>
    <lineage>
        <taxon>Eukaryota</taxon>
        <taxon>Sar</taxon>
        <taxon>Stramenopiles</taxon>
        <taxon>Bigyra</taxon>
        <taxon>Labyrinthulomycetes</taxon>
        <taxon>Thraustochytrida</taxon>
        <taxon>Thraustochytriidae</taxon>
        <taxon>Mucochytrium</taxon>
    </lineage>
</organism>
<protein>
    <recommendedName>
        <fullName evidence="5">ATP-grasp domain-containing protein</fullName>
    </recommendedName>
</protein>
<evidence type="ECO:0000256" key="3">
    <source>
        <dbReference type="ARBA" id="ARBA00022840"/>
    </source>
</evidence>
<evidence type="ECO:0000256" key="1">
    <source>
        <dbReference type="ARBA" id="ARBA00022598"/>
    </source>
</evidence>
<sequence length="440" mass="48410">MKPTVVVVDPVSTGKCVVLEFVNRGFNVLAVLLELKSNLKICQDMLEACQQVFSYSGDTQKLVQEIEAASDNIGVVTAGCENGVELANELAHHFGTLSNPPEMRLARRNKYNMGEAVRAAGVRAVEQSFAMCTEDVDNFLARWTPEPYKIIVKPNESAGSDDVFLCHSDEEVRAAFRKIQGTPNALGVTNHGALIQEFLSGSEFVVDTISRNGVHKICAIWKYDKRHVNGQFNVYFGMSLEDASDEQFTPLIEYAFSVLDALQIKNGPGHAEFIVTPTGPCLVEIGTRPMGISGFWQPLTSGACGVDQITSTVKAYTDPVAFDELPVVPKRKLFGSVVFMVSYESGYINELPGLEMTKSLESYVQMNFSYKTGDFCNVTINVFTMTGMVLLMHESSQQVENDVAAIHDMCKAGNFIVIERSNKPQHPALETEAVVEMKEA</sequence>
<evidence type="ECO:0000313" key="6">
    <source>
        <dbReference type="EMBL" id="CAD9694783.1"/>
    </source>
</evidence>
<dbReference type="SUPFAM" id="SSF56059">
    <property type="entry name" value="Glutathione synthetase ATP-binding domain-like"/>
    <property type="match status" value="1"/>
</dbReference>
<dbReference type="GO" id="GO:0016874">
    <property type="term" value="F:ligase activity"/>
    <property type="evidence" value="ECO:0007669"/>
    <property type="project" value="UniProtKB-KW"/>
</dbReference>
<evidence type="ECO:0000256" key="4">
    <source>
        <dbReference type="PROSITE-ProRule" id="PRU00409"/>
    </source>
</evidence>
<keyword evidence="2 4" id="KW-0547">Nucleotide-binding</keyword>
<gene>
    <name evidence="6" type="ORF">QSP1433_LOCUS12250</name>
</gene>
<dbReference type="PANTHER" id="PTHR43585:SF2">
    <property type="entry name" value="ATP-GRASP ENZYME FSQD"/>
    <property type="match status" value="1"/>
</dbReference>
<dbReference type="Pfam" id="PF13535">
    <property type="entry name" value="ATP-grasp_4"/>
    <property type="match status" value="1"/>
</dbReference>
<dbReference type="NCBIfam" id="NF005543">
    <property type="entry name" value="PRK07206.1"/>
    <property type="match status" value="1"/>
</dbReference>
<dbReference type="Gene3D" id="3.30.470.20">
    <property type="entry name" value="ATP-grasp fold, B domain"/>
    <property type="match status" value="1"/>
</dbReference>
<dbReference type="GO" id="GO:0046872">
    <property type="term" value="F:metal ion binding"/>
    <property type="evidence" value="ECO:0007669"/>
    <property type="project" value="InterPro"/>
</dbReference>
<reference evidence="6" key="1">
    <citation type="submission" date="2021-01" db="EMBL/GenBank/DDBJ databases">
        <authorList>
            <person name="Corre E."/>
            <person name="Pelletier E."/>
            <person name="Niang G."/>
            <person name="Scheremetjew M."/>
            <person name="Finn R."/>
            <person name="Kale V."/>
            <person name="Holt S."/>
            <person name="Cochrane G."/>
            <person name="Meng A."/>
            <person name="Brown T."/>
            <person name="Cohen L."/>
        </authorList>
    </citation>
    <scope>NUCLEOTIDE SEQUENCE</scope>
    <source>
        <strain evidence="6">NY070348D</strain>
    </source>
</reference>
<accession>A0A7S2SAZ8</accession>
<name>A0A7S2SAZ8_9STRA</name>